<sequence length="107" mass="12005">MRRPPPRARMVNMSSVASNQSLKIDATTIAGPLERSPWVVDRSRTSRVHRGKPKQLMNDVPDEPPRDERDDLANAVKKNKFLRVVLVAKLEHDEDPTAASLVVNKKG</sequence>
<dbReference type="EMBL" id="VJMI01016894">
    <property type="protein sequence ID" value="KAF0716160.1"/>
    <property type="molecule type" value="Genomic_DNA"/>
</dbReference>
<organism evidence="2 3">
    <name type="scientific">Aphanomyces astaci</name>
    <name type="common">Crayfish plague agent</name>
    <dbReference type="NCBI Taxonomy" id="112090"/>
    <lineage>
        <taxon>Eukaryota</taxon>
        <taxon>Sar</taxon>
        <taxon>Stramenopiles</taxon>
        <taxon>Oomycota</taxon>
        <taxon>Saprolegniomycetes</taxon>
        <taxon>Saprolegniales</taxon>
        <taxon>Verrucalvaceae</taxon>
        <taxon>Aphanomyces</taxon>
    </lineage>
</organism>
<evidence type="ECO:0000256" key="1">
    <source>
        <dbReference type="SAM" id="MobiDB-lite"/>
    </source>
</evidence>
<protein>
    <submittedName>
        <fullName evidence="2">Uncharacterized protein</fullName>
    </submittedName>
</protein>
<evidence type="ECO:0000313" key="2">
    <source>
        <dbReference type="EMBL" id="KAF0716160.1"/>
    </source>
</evidence>
<dbReference type="AlphaFoldDB" id="A0A6A4ZUB4"/>
<feature type="region of interest" description="Disordered" evidence="1">
    <location>
        <begin position="40"/>
        <end position="69"/>
    </location>
</feature>
<reference evidence="2 3" key="1">
    <citation type="submission" date="2019-06" db="EMBL/GenBank/DDBJ databases">
        <title>Genomics analysis of Aphanomyces spp. identifies a new class of oomycete effector associated with host adaptation.</title>
        <authorList>
            <person name="Gaulin E."/>
        </authorList>
    </citation>
    <scope>NUCLEOTIDE SEQUENCE [LARGE SCALE GENOMIC DNA]</scope>
    <source>
        <strain evidence="2 3">E</strain>
    </source>
</reference>
<proteinExistence type="predicted"/>
<dbReference type="VEuPathDB" id="FungiDB:H257_01892"/>
<comment type="caution">
    <text evidence="2">The sequence shown here is derived from an EMBL/GenBank/DDBJ whole genome shotgun (WGS) entry which is preliminary data.</text>
</comment>
<accession>A0A6A4ZUB4</accession>
<name>A0A6A4ZUB4_APHAT</name>
<evidence type="ECO:0000313" key="3">
    <source>
        <dbReference type="Proteomes" id="UP000469452"/>
    </source>
</evidence>
<gene>
    <name evidence="2" type="ORF">AaE_011177</name>
</gene>
<dbReference type="Proteomes" id="UP000469452">
    <property type="component" value="Unassembled WGS sequence"/>
</dbReference>